<dbReference type="SUPFAM" id="SSF110395">
    <property type="entry name" value="CutC-like"/>
    <property type="match status" value="1"/>
</dbReference>
<sequence>MSSVILEVCCGSADDVIQAHKAGAHRVELNSNLFHGGLTPTIGELVVAKRETGMKIMTMVRPREGGFCYTDAEFATAMEDAKQLLSNGSDGLVFGFLHQDGTLDVERTRILAELAQMAGKETVFHRAIDVVPDWKAVLDALIELKITRVLTSGQEPDVSQGTQTVRDMIEYAAGRIQILPGAGITARNMDRIIAETGCDQIHLAAHRTQMDTSVANNRAIYYGGALYPPEDRFKVIDSDYIGAMVERLPG</sequence>
<reference evidence="3" key="1">
    <citation type="journal article" date="2021" name="PeerJ">
        <title>Extensive microbial diversity within the chicken gut microbiome revealed by metagenomics and culture.</title>
        <authorList>
            <person name="Gilroy R."/>
            <person name="Ravi A."/>
            <person name="Getino M."/>
            <person name="Pursley I."/>
            <person name="Horton D.L."/>
            <person name="Alikhan N.F."/>
            <person name="Baker D."/>
            <person name="Gharbi K."/>
            <person name="Hall N."/>
            <person name="Watson M."/>
            <person name="Adriaenssens E.M."/>
            <person name="Foster-Nyarko E."/>
            <person name="Jarju S."/>
            <person name="Secka A."/>
            <person name="Antonio M."/>
            <person name="Oren A."/>
            <person name="Chaudhuri R.R."/>
            <person name="La Ragione R."/>
            <person name="Hildebrand F."/>
            <person name="Pallen M.J."/>
        </authorList>
    </citation>
    <scope>NUCLEOTIDE SEQUENCE</scope>
    <source>
        <strain evidence="3">ChiBcec16_6824</strain>
    </source>
</reference>
<gene>
    <name evidence="2" type="primary">cutC</name>
    <name evidence="3" type="ORF">H9841_06215</name>
</gene>
<dbReference type="InterPro" id="IPR036822">
    <property type="entry name" value="CutC-like_dom_sf"/>
</dbReference>
<dbReference type="Gene3D" id="3.20.20.380">
    <property type="entry name" value="Copper homeostasis (CutC) domain"/>
    <property type="match status" value="1"/>
</dbReference>
<dbReference type="GO" id="GO:0005507">
    <property type="term" value="F:copper ion binding"/>
    <property type="evidence" value="ECO:0007669"/>
    <property type="project" value="TreeGrafter"/>
</dbReference>
<dbReference type="Proteomes" id="UP000823868">
    <property type="component" value="Unassembled WGS sequence"/>
</dbReference>
<dbReference type="HAMAP" id="MF_00795">
    <property type="entry name" value="CutC"/>
    <property type="match status" value="1"/>
</dbReference>
<reference evidence="3" key="2">
    <citation type="submission" date="2021-04" db="EMBL/GenBank/DDBJ databases">
        <authorList>
            <person name="Gilroy R."/>
        </authorList>
    </citation>
    <scope>NUCLEOTIDE SEQUENCE</scope>
    <source>
        <strain evidence="3">ChiBcec16_6824</strain>
    </source>
</reference>
<dbReference type="GO" id="GO:0005737">
    <property type="term" value="C:cytoplasm"/>
    <property type="evidence" value="ECO:0007669"/>
    <property type="project" value="UniProtKB-SubCell"/>
</dbReference>
<dbReference type="Pfam" id="PF03932">
    <property type="entry name" value="CutC"/>
    <property type="match status" value="1"/>
</dbReference>
<comment type="caution">
    <text evidence="3">The sequence shown here is derived from an EMBL/GenBank/DDBJ whole genome shotgun (WGS) entry which is preliminary data.</text>
</comment>
<protein>
    <recommendedName>
        <fullName evidence="2">PF03932 family protein CutC</fullName>
    </recommendedName>
</protein>
<organism evidence="3 4">
    <name type="scientific">Candidatus Flavonifractor merdigallinarum</name>
    <dbReference type="NCBI Taxonomy" id="2838589"/>
    <lineage>
        <taxon>Bacteria</taxon>
        <taxon>Bacillati</taxon>
        <taxon>Bacillota</taxon>
        <taxon>Clostridia</taxon>
        <taxon>Eubacteriales</taxon>
        <taxon>Oscillospiraceae</taxon>
        <taxon>Flavonifractor</taxon>
    </lineage>
</organism>
<comment type="caution">
    <text evidence="2">Once thought to be involved in copper homeostasis, experiments in E.coli have shown this is not the case.</text>
</comment>
<name>A0A9D1YBU8_9FIRM</name>
<evidence type="ECO:0000313" key="3">
    <source>
        <dbReference type="EMBL" id="HIY21476.1"/>
    </source>
</evidence>
<comment type="subcellular location">
    <subcellularLocation>
        <location evidence="2">Cytoplasm</location>
    </subcellularLocation>
</comment>
<dbReference type="EMBL" id="DXDX01000115">
    <property type="protein sequence ID" value="HIY21476.1"/>
    <property type="molecule type" value="Genomic_DNA"/>
</dbReference>
<evidence type="ECO:0000313" key="4">
    <source>
        <dbReference type="Proteomes" id="UP000823868"/>
    </source>
</evidence>
<dbReference type="PANTHER" id="PTHR12598">
    <property type="entry name" value="COPPER HOMEOSTASIS PROTEIN CUTC"/>
    <property type="match status" value="1"/>
</dbReference>
<proteinExistence type="inferred from homology"/>
<dbReference type="InterPro" id="IPR005627">
    <property type="entry name" value="CutC-like"/>
</dbReference>
<keyword evidence="2" id="KW-0963">Cytoplasm</keyword>
<evidence type="ECO:0000256" key="1">
    <source>
        <dbReference type="ARBA" id="ARBA00007768"/>
    </source>
</evidence>
<dbReference type="AlphaFoldDB" id="A0A9D1YBU8"/>
<dbReference type="PANTHER" id="PTHR12598:SF0">
    <property type="entry name" value="COPPER HOMEOSTASIS PROTEIN CUTC HOMOLOG"/>
    <property type="match status" value="1"/>
</dbReference>
<comment type="similarity">
    <text evidence="1 2">Belongs to the CutC family.</text>
</comment>
<evidence type="ECO:0000256" key="2">
    <source>
        <dbReference type="HAMAP-Rule" id="MF_00795"/>
    </source>
</evidence>
<accession>A0A9D1YBU8</accession>